<feature type="transmembrane region" description="Helical" evidence="1">
    <location>
        <begin position="72"/>
        <end position="92"/>
    </location>
</feature>
<keyword evidence="1" id="KW-0812">Transmembrane</keyword>
<dbReference type="Proteomes" id="UP001143304">
    <property type="component" value="Unassembled WGS sequence"/>
</dbReference>
<evidence type="ECO:0000256" key="1">
    <source>
        <dbReference type="SAM" id="Phobius"/>
    </source>
</evidence>
<accession>A0ABT3T7X5</accession>
<dbReference type="RefSeq" id="WP_279249307.1">
    <property type="nucleotide sequence ID" value="NZ_SHNO01000001.1"/>
</dbReference>
<feature type="transmembrane region" description="Helical" evidence="1">
    <location>
        <begin position="48"/>
        <end position="65"/>
    </location>
</feature>
<dbReference type="EMBL" id="SHNO01000001">
    <property type="protein sequence ID" value="MCX2977594.1"/>
    <property type="molecule type" value="Genomic_DNA"/>
</dbReference>
<name>A0ABT3T7X5_9GAMM</name>
<sequence length="125" mass="13018">MNKWIRILIVLPALLFVVMGLRWATDPGGAADQLGMTLMTGAGLSAQIGDVGGMFLSMGIMMLIGSATANRVWLCAPALLLGLIATFRVIAWVAHGAALTPDTIAVEVIVASLLLFAATRITPGN</sequence>
<organism evidence="2 3">
    <name type="scientific">Candidatus Marimicrobium litorale</name>
    <dbReference type="NCBI Taxonomy" id="2518991"/>
    <lineage>
        <taxon>Bacteria</taxon>
        <taxon>Pseudomonadati</taxon>
        <taxon>Pseudomonadota</taxon>
        <taxon>Gammaproteobacteria</taxon>
        <taxon>Cellvibrionales</taxon>
        <taxon>Halieaceae</taxon>
        <taxon>Marimicrobium</taxon>
    </lineage>
</organism>
<gene>
    <name evidence="2" type="ORF">EYC82_09535</name>
</gene>
<keyword evidence="1" id="KW-0472">Membrane</keyword>
<evidence type="ECO:0000313" key="2">
    <source>
        <dbReference type="EMBL" id="MCX2977594.1"/>
    </source>
</evidence>
<keyword evidence="1" id="KW-1133">Transmembrane helix</keyword>
<comment type="caution">
    <text evidence="2">The sequence shown here is derived from an EMBL/GenBank/DDBJ whole genome shotgun (WGS) entry which is preliminary data.</text>
</comment>
<keyword evidence="3" id="KW-1185">Reference proteome</keyword>
<evidence type="ECO:0000313" key="3">
    <source>
        <dbReference type="Proteomes" id="UP001143304"/>
    </source>
</evidence>
<protein>
    <recommendedName>
        <fullName evidence="4">DUF4345 domain-containing protein</fullName>
    </recommendedName>
</protein>
<proteinExistence type="predicted"/>
<reference evidence="2" key="1">
    <citation type="submission" date="2019-02" db="EMBL/GenBank/DDBJ databases">
        <authorList>
            <person name="Li S.-H."/>
        </authorList>
    </citation>
    <scope>NUCLEOTIDE SEQUENCE</scope>
    <source>
        <strain evidence="2">IMCC11814</strain>
    </source>
</reference>
<feature type="transmembrane region" description="Helical" evidence="1">
    <location>
        <begin position="104"/>
        <end position="122"/>
    </location>
</feature>
<evidence type="ECO:0008006" key="4">
    <source>
        <dbReference type="Google" id="ProtNLM"/>
    </source>
</evidence>